<evidence type="ECO:0000313" key="2">
    <source>
        <dbReference type="EMBL" id="MBX74177.1"/>
    </source>
</evidence>
<protein>
    <submittedName>
        <fullName evidence="2">Uncharacterized protein</fullName>
    </submittedName>
</protein>
<evidence type="ECO:0000256" key="1">
    <source>
        <dbReference type="SAM" id="MobiDB-lite"/>
    </source>
</evidence>
<dbReference type="EMBL" id="GGEC01093693">
    <property type="protein sequence ID" value="MBX74177.1"/>
    <property type="molecule type" value="Transcribed_RNA"/>
</dbReference>
<feature type="compositionally biased region" description="Polar residues" evidence="1">
    <location>
        <begin position="1"/>
        <end position="10"/>
    </location>
</feature>
<feature type="region of interest" description="Disordered" evidence="1">
    <location>
        <begin position="1"/>
        <end position="27"/>
    </location>
</feature>
<name>A0A2P2R4T4_RHIMU</name>
<dbReference type="AlphaFoldDB" id="A0A2P2R4T4"/>
<proteinExistence type="predicted"/>
<reference evidence="2" key="1">
    <citation type="submission" date="2018-02" db="EMBL/GenBank/DDBJ databases">
        <title>Rhizophora mucronata_Transcriptome.</title>
        <authorList>
            <person name="Meera S.P."/>
            <person name="Sreeshan A."/>
            <person name="Augustine A."/>
        </authorList>
    </citation>
    <scope>NUCLEOTIDE SEQUENCE</scope>
    <source>
        <tissue evidence="2">Leaf</tissue>
    </source>
</reference>
<sequence>MIPNNLNQIKQPKKRKTLPEYISVSTT</sequence>
<organism evidence="2">
    <name type="scientific">Rhizophora mucronata</name>
    <name type="common">Asiatic mangrove</name>
    <dbReference type="NCBI Taxonomy" id="61149"/>
    <lineage>
        <taxon>Eukaryota</taxon>
        <taxon>Viridiplantae</taxon>
        <taxon>Streptophyta</taxon>
        <taxon>Embryophyta</taxon>
        <taxon>Tracheophyta</taxon>
        <taxon>Spermatophyta</taxon>
        <taxon>Magnoliopsida</taxon>
        <taxon>eudicotyledons</taxon>
        <taxon>Gunneridae</taxon>
        <taxon>Pentapetalae</taxon>
        <taxon>rosids</taxon>
        <taxon>fabids</taxon>
        <taxon>Malpighiales</taxon>
        <taxon>Rhizophoraceae</taxon>
        <taxon>Rhizophora</taxon>
    </lineage>
</organism>
<accession>A0A2P2R4T4</accession>